<protein>
    <submittedName>
        <fullName evidence="1">ABC transporter substrate-binding protein</fullName>
    </submittedName>
</protein>
<comment type="caution">
    <text evidence="1">The sequence shown here is derived from an EMBL/GenBank/DDBJ whole genome shotgun (WGS) entry which is preliminary data.</text>
</comment>
<dbReference type="RefSeq" id="WP_371440026.1">
    <property type="nucleotide sequence ID" value="NZ_JBHSRS010000084.1"/>
</dbReference>
<proteinExistence type="predicted"/>
<evidence type="ECO:0000313" key="2">
    <source>
        <dbReference type="Proteomes" id="UP001596270"/>
    </source>
</evidence>
<dbReference type="PANTHER" id="PTHR35271">
    <property type="entry name" value="ABC TRANSPORTER, SUBSTRATE-BINDING LIPOPROTEIN-RELATED"/>
    <property type="match status" value="1"/>
</dbReference>
<dbReference type="Gene3D" id="3.40.50.2300">
    <property type="match status" value="2"/>
</dbReference>
<dbReference type="PANTHER" id="PTHR35271:SF1">
    <property type="entry name" value="ABC TRANSPORTER, SUBSTRATE-BINDING LIPOPROTEIN"/>
    <property type="match status" value="1"/>
</dbReference>
<organism evidence="1 2">
    <name type="scientific">Polaromonas aquatica</name>
    <dbReference type="NCBI Taxonomy" id="332657"/>
    <lineage>
        <taxon>Bacteria</taxon>
        <taxon>Pseudomonadati</taxon>
        <taxon>Pseudomonadota</taxon>
        <taxon>Betaproteobacteria</taxon>
        <taxon>Burkholderiales</taxon>
        <taxon>Comamonadaceae</taxon>
        <taxon>Polaromonas</taxon>
    </lineage>
</organism>
<dbReference type="Proteomes" id="UP001596270">
    <property type="component" value="Unassembled WGS sequence"/>
</dbReference>
<dbReference type="EMBL" id="JBHSRS010000084">
    <property type="protein sequence ID" value="MFC6284270.1"/>
    <property type="molecule type" value="Genomic_DNA"/>
</dbReference>
<keyword evidence="2" id="KW-1185">Reference proteome</keyword>
<evidence type="ECO:0000313" key="1">
    <source>
        <dbReference type="EMBL" id="MFC6284270.1"/>
    </source>
</evidence>
<gene>
    <name evidence="1" type="ORF">ACFQND_23830</name>
</gene>
<reference evidence="2" key="1">
    <citation type="journal article" date="2019" name="Int. J. Syst. Evol. Microbiol.">
        <title>The Global Catalogue of Microorganisms (GCM) 10K type strain sequencing project: providing services to taxonomists for standard genome sequencing and annotation.</title>
        <authorList>
            <consortium name="The Broad Institute Genomics Platform"/>
            <consortium name="The Broad Institute Genome Sequencing Center for Infectious Disease"/>
            <person name="Wu L."/>
            <person name="Ma J."/>
        </authorList>
    </citation>
    <scope>NUCLEOTIDE SEQUENCE [LARGE SCALE GENOMIC DNA]</scope>
    <source>
        <strain evidence="2">CCUG 39402</strain>
    </source>
</reference>
<dbReference type="InterPro" id="IPR007487">
    <property type="entry name" value="ABC_transpt-TYRBP-like"/>
</dbReference>
<accession>A0ABW1U539</accession>
<sequence>MKKGKAAILTGTFLVVALLLLGGFNLSKPRILVLHSSDRNSSTAKKMDEGIQRVLDKNRQPVSVRRHYLGIDSLPDDDHREDAGKEGQRAVWQFDPDVILAVDDEAQEYVARRYVSRARPKVVFTAIDREPQFYGYAGAANVTGIVEVLPLDAIRETLLQARKGLPARLAVISNTGTTGAGQLRQIQAFNWAPHSVVEVHTLDDFASWQAAIQGMAGKADALLVLSYDGLTVRPKTRESAAPATVIRWIEANAQPLPIGIRVDYVEQGGGLSVAPSSRAMGEAAATTTLAWLKAKPGSPPPPIVEGSHYSVAIRDAALRARNVRLPSIYIEAARLNQLYYP</sequence>
<name>A0ABW1U539_9BURK</name>